<dbReference type="InterPro" id="IPR022178">
    <property type="entry name" value="DUF3709"/>
</dbReference>
<reference evidence="1" key="1">
    <citation type="submission" date="2022-03" db="EMBL/GenBank/DDBJ databases">
        <title>Sea Food Isolates.</title>
        <authorList>
            <person name="Li c."/>
        </authorList>
    </citation>
    <scope>NUCLEOTIDE SEQUENCE</scope>
    <source>
        <strain evidence="1">19MO02SH05</strain>
    </source>
</reference>
<dbReference type="AlphaFoldDB" id="A0AAU6TP68"/>
<proteinExistence type="predicted"/>
<sequence>MPLKRALCLIHKNQQVVIVNSFGISFMFCRQFNIVFRCLMKRQCVWRCKFQVIASL</sequence>
<dbReference type="Pfam" id="PF12493">
    <property type="entry name" value="DUF3709"/>
    <property type="match status" value="1"/>
</dbReference>
<organism evidence="1">
    <name type="scientific">bacterium 19MO02SH05</name>
    <dbReference type="NCBI Taxonomy" id="2920696"/>
    <lineage>
        <taxon>Bacteria</taxon>
    </lineage>
</organism>
<protein>
    <submittedName>
        <fullName evidence="1">DUF3709 domain-containing protein</fullName>
    </submittedName>
</protein>
<gene>
    <name evidence="1" type="ORF">MRL64_14975</name>
</gene>
<accession>A0AAU6TP68</accession>
<evidence type="ECO:0000313" key="1">
    <source>
        <dbReference type="EMBL" id="XAG63541.1"/>
    </source>
</evidence>
<name>A0AAU6TP68_UNCXX</name>
<dbReference type="EMBL" id="CP095343">
    <property type="protein sequence ID" value="XAG63541.1"/>
    <property type="molecule type" value="Genomic_DNA"/>
</dbReference>